<reference evidence="1 2" key="1">
    <citation type="submission" date="2016-10" db="EMBL/GenBank/DDBJ databases">
        <title>Genome sequence of the basidiomycete white-rot fungus Trametes pubescens.</title>
        <authorList>
            <person name="Makela M.R."/>
            <person name="Granchi Z."/>
            <person name="Peng M."/>
            <person name="De Vries R.P."/>
            <person name="Grigoriev I."/>
            <person name="Riley R."/>
            <person name="Hilden K."/>
        </authorList>
    </citation>
    <scope>NUCLEOTIDE SEQUENCE [LARGE SCALE GENOMIC DNA]</scope>
    <source>
        <strain evidence="1 2">FBCC735</strain>
    </source>
</reference>
<proteinExistence type="predicted"/>
<organism evidence="1 2">
    <name type="scientific">Trametes pubescens</name>
    <name type="common">White-rot fungus</name>
    <dbReference type="NCBI Taxonomy" id="154538"/>
    <lineage>
        <taxon>Eukaryota</taxon>
        <taxon>Fungi</taxon>
        <taxon>Dikarya</taxon>
        <taxon>Basidiomycota</taxon>
        <taxon>Agaricomycotina</taxon>
        <taxon>Agaricomycetes</taxon>
        <taxon>Polyporales</taxon>
        <taxon>Polyporaceae</taxon>
        <taxon>Trametes</taxon>
    </lineage>
</organism>
<dbReference type="Proteomes" id="UP000184267">
    <property type="component" value="Unassembled WGS sequence"/>
</dbReference>
<accession>A0A1M2V8B6</accession>
<sequence>MVLLVRRVWSIAGQLNIVGVLLLPDAAGALFRIPPLSLLVTSARDIRIVVRIRPTRMPPGPPFASIWARRCPCGPMPHDDVMPVMFATRIVLRTEIGGTAGSTVGTSPSVITFAAPADHLEAQVGIEWLAHPVLSGTWGDGAVADALGGVGVGFA</sequence>
<dbReference type="AlphaFoldDB" id="A0A1M2V8B6"/>
<comment type="caution">
    <text evidence="1">The sequence shown here is derived from an EMBL/GenBank/DDBJ whole genome shotgun (WGS) entry which is preliminary data.</text>
</comment>
<name>A0A1M2V8B6_TRAPU</name>
<keyword evidence="2" id="KW-1185">Reference proteome</keyword>
<protein>
    <submittedName>
        <fullName evidence="1">Uncharacterized protein</fullName>
    </submittedName>
</protein>
<evidence type="ECO:0000313" key="2">
    <source>
        <dbReference type="Proteomes" id="UP000184267"/>
    </source>
</evidence>
<gene>
    <name evidence="1" type="ORF">TRAPUB_5514</name>
</gene>
<dbReference type="EMBL" id="MNAD01001596">
    <property type="protein sequence ID" value="OJT03825.1"/>
    <property type="molecule type" value="Genomic_DNA"/>
</dbReference>
<evidence type="ECO:0000313" key="1">
    <source>
        <dbReference type="EMBL" id="OJT03825.1"/>
    </source>
</evidence>